<reference evidence="2" key="2">
    <citation type="submission" date="2020-09" db="EMBL/GenBank/DDBJ databases">
        <authorList>
            <person name="Sun Q."/>
            <person name="Ohkuma M."/>
        </authorList>
    </citation>
    <scope>NUCLEOTIDE SEQUENCE</scope>
    <source>
        <strain evidence="2">JCM 4784</strain>
    </source>
</reference>
<accession>A0A919DIS7</accession>
<feature type="compositionally biased region" description="Gly residues" evidence="1">
    <location>
        <begin position="8"/>
        <end position="18"/>
    </location>
</feature>
<proteinExistence type="predicted"/>
<dbReference type="Proteomes" id="UP000608024">
    <property type="component" value="Unassembled WGS sequence"/>
</dbReference>
<evidence type="ECO:0000313" key="3">
    <source>
        <dbReference type="Proteomes" id="UP000608024"/>
    </source>
</evidence>
<name>A0A919DIS7_9ACTN</name>
<organism evidence="2 3">
    <name type="scientific">Streptomyces longispororuber</name>
    <dbReference type="NCBI Taxonomy" id="68230"/>
    <lineage>
        <taxon>Bacteria</taxon>
        <taxon>Bacillati</taxon>
        <taxon>Actinomycetota</taxon>
        <taxon>Actinomycetes</taxon>
        <taxon>Kitasatosporales</taxon>
        <taxon>Streptomycetaceae</taxon>
        <taxon>Streptomyces</taxon>
    </lineage>
</organism>
<comment type="caution">
    <text evidence="2">The sequence shown here is derived from an EMBL/GenBank/DDBJ whole genome shotgun (WGS) entry which is preliminary data.</text>
</comment>
<dbReference type="AlphaFoldDB" id="A0A919DIS7"/>
<feature type="region of interest" description="Disordered" evidence="1">
    <location>
        <begin position="1"/>
        <end position="85"/>
    </location>
</feature>
<protein>
    <submittedName>
        <fullName evidence="2">Uncharacterized protein</fullName>
    </submittedName>
</protein>
<feature type="compositionally biased region" description="Basic and acidic residues" evidence="1">
    <location>
        <begin position="59"/>
        <end position="72"/>
    </location>
</feature>
<evidence type="ECO:0000256" key="1">
    <source>
        <dbReference type="SAM" id="MobiDB-lite"/>
    </source>
</evidence>
<dbReference type="EMBL" id="BNBT01000017">
    <property type="protein sequence ID" value="GHE48527.1"/>
    <property type="molecule type" value="Genomic_DNA"/>
</dbReference>
<sequence length="85" mass="9543">MLGRLFGVRGGDGFTGEGSRGERHGYECGQQKAHVKRSFRELSEREHQTPRQTASAVHPADEKRVRTEHHPCFTDAPFEPAVRGN</sequence>
<gene>
    <name evidence="2" type="ORF">GCM10018785_17640</name>
</gene>
<evidence type="ECO:0000313" key="2">
    <source>
        <dbReference type="EMBL" id="GHE48527.1"/>
    </source>
</evidence>
<reference evidence="2" key="1">
    <citation type="journal article" date="2014" name="Int. J. Syst. Evol. Microbiol.">
        <title>Complete genome sequence of Corynebacterium casei LMG S-19264T (=DSM 44701T), isolated from a smear-ripened cheese.</title>
        <authorList>
            <consortium name="US DOE Joint Genome Institute (JGI-PGF)"/>
            <person name="Walter F."/>
            <person name="Albersmeier A."/>
            <person name="Kalinowski J."/>
            <person name="Ruckert C."/>
        </authorList>
    </citation>
    <scope>NUCLEOTIDE SEQUENCE</scope>
    <source>
        <strain evidence="2">JCM 4784</strain>
    </source>
</reference>
<feature type="compositionally biased region" description="Basic and acidic residues" evidence="1">
    <location>
        <begin position="38"/>
        <end position="49"/>
    </location>
</feature>
<keyword evidence="3" id="KW-1185">Reference proteome</keyword>